<feature type="transmembrane region" description="Helical" evidence="6">
    <location>
        <begin position="311"/>
        <end position="334"/>
    </location>
</feature>
<dbReference type="GeneID" id="20325028"/>
<dbReference type="GO" id="GO:0071679">
    <property type="term" value="P:commissural neuron axon guidance"/>
    <property type="evidence" value="ECO:0007669"/>
    <property type="project" value="TreeGrafter"/>
</dbReference>
<feature type="transmembrane region" description="Helical" evidence="6">
    <location>
        <begin position="400"/>
        <end position="421"/>
    </location>
</feature>
<dbReference type="GO" id="GO:0005113">
    <property type="term" value="F:patched binding"/>
    <property type="evidence" value="ECO:0007669"/>
    <property type="project" value="TreeGrafter"/>
</dbReference>
<dbReference type="InterPro" id="IPR015526">
    <property type="entry name" value="Frizzled/SFRP"/>
</dbReference>
<feature type="transmembrane region" description="Helical" evidence="6">
    <location>
        <begin position="768"/>
        <end position="787"/>
    </location>
</feature>
<organism evidence="9 10">
    <name type="scientific">Opisthorchis viverrini</name>
    <name type="common">Southeast Asian liver fluke</name>
    <dbReference type="NCBI Taxonomy" id="6198"/>
    <lineage>
        <taxon>Eukaryota</taxon>
        <taxon>Metazoa</taxon>
        <taxon>Spiralia</taxon>
        <taxon>Lophotrochozoa</taxon>
        <taxon>Platyhelminthes</taxon>
        <taxon>Trematoda</taxon>
        <taxon>Digenea</taxon>
        <taxon>Opisthorchiida</taxon>
        <taxon>Opisthorchiata</taxon>
        <taxon>Opisthorchiidae</taxon>
        <taxon>Opisthorchis</taxon>
    </lineage>
</organism>
<evidence type="ECO:0000256" key="1">
    <source>
        <dbReference type="ARBA" id="ARBA00022473"/>
    </source>
</evidence>
<dbReference type="PANTHER" id="PTHR11309:SF35">
    <property type="entry name" value="PROTEIN SMOOTHENED"/>
    <property type="match status" value="1"/>
</dbReference>
<feature type="region of interest" description="Disordered" evidence="5">
    <location>
        <begin position="1249"/>
        <end position="1276"/>
    </location>
</feature>
<feature type="compositionally biased region" description="Polar residues" evidence="5">
    <location>
        <begin position="660"/>
        <end position="690"/>
    </location>
</feature>
<dbReference type="CTD" id="20325028"/>
<feature type="region of interest" description="Disordered" evidence="5">
    <location>
        <begin position="1611"/>
        <end position="1644"/>
    </location>
</feature>
<dbReference type="Proteomes" id="UP000054324">
    <property type="component" value="Unassembled WGS sequence"/>
</dbReference>
<keyword evidence="1" id="KW-0217">Developmental protein</keyword>
<dbReference type="STRING" id="6198.A0A074ZZP7"/>
<evidence type="ECO:0000256" key="7">
    <source>
        <dbReference type="SAM" id="SignalP"/>
    </source>
</evidence>
<feature type="chain" id="PRO_5001704432" description="FZ domain-containing protein" evidence="7">
    <location>
        <begin position="32"/>
        <end position="1980"/>
    </location>
</feature>
<dbReference type="Gene3D" id="1.10.2000.10">
    <property type="entry name" value="Frizzled cysteine-rich domain"/>
    <property type="match status" value="1"/>
</dbReference>
<keyword evidence="6" id="KW-0812">Transmembrane</keyword>
<feature type="region of interest" description="Disordered" evidence="5">
    <location>
        <begin position="1668"/>
        <end position="1697"/>
    </location>
</feature>
<keyword evidence="6" id="KW-1133">Transmembrane helix</keyword>
<dbReference type="KEGG" id="ovi:T265_10860"/>
<dbReference type="GO" id="GO:0007417">
    <property type="term" value="P:central nervous system development"/>
    <property type="evidence" value="ECO:0007669"/>
    <property type="project" value="TreeGrafter"/>
</dbReference>
<dbReference type="GO" id="GO:0007389">
    <property type="term" value="P:pattern specification process"/>
    <property type="evidence" value="ECO:0007669"/>
    <property type="project" value="TreeGrafter"/>
</dbReference>
<dbReference type="SMART" id="SM01330">
    <property type="entry name" value="Frizzled"/>
    <property type="match status" value="1"/>
</dbReference>
<evidence type="ECO:0000256" key="5">
    <source>
        <dbReference type="SAM" id="MobiDB-lite"/>
    </source>
</evidence>
<keyword evidence="10" id="KW-1185">Reference proteome</keyword>
<evidence type="ECO:0000256" key="3">
    <source>
        <dbReference type="ARBA" id="ARBA00023170"/>
    </source>
</evidence>
<reference evidence="9 10" key="1">
    <citation type="submission" date="2013-11" db="EMBL/GenBank/DDBJ databases">
        <title>Opisthorchis viverrini - life in the bile duct.</title>
        <authorList>
            <person name="Young N.D."/>
            <person name="Nagarajan N."/>
            <person name="Lin S.J."/>
            <person name="Korhonen P.K."/>
            <person name="Jex A.R."/>
            <person name="Hall R.S."/>
            <person name="Safavi-Hemami H."/>
            <person name="Kaewkong W."/>
            <person name="Bertrand D."/>
            <person name="Gao S."/>
            <person name="Seet Q."/>
            <person name="Wongkham S."/>
            <person name="Teh B.T."/>
            <person name="Wongkham C."/>
            <person name="Intapan P.M."/>
            <person name="Maleewong W."/>
            <person name="Yang X."/>
            <person name="Hu M."/>
            <person name="Wang Z."/>
            <person name="Hofmann A."/>
            <person name="Sternberg P.W."/>
            <person name="Tan P."/>
            <person name="Wang J."/>
            <person name="Gasser R.B."/>
        </authorList>
    </citation>
    <scope>NUCLEOTIDE SEQUENCE [LARGE SCALE GENOMIC DNA]</scope>
</reference>
<dbReference type="RefSeq" id="XP_009175612.1">
    <property type="nucleotide sequence ID" value="XM_009177348.1"/>
</dbReference>
<feature type="region of interest" description="Disordered" evidence="5">
    <location>
        <begin position="1803"/>
        <end position="1861"/>
    </location>
</feature>
<evidence type="ECO:0000256" key="2">
    <source>
        <dbReference type="ARBA" id="ARBA00023157"/>
    </source>
</evidence>
<keyword evidence="6" id="KW-0472">Membrane</keyword>
<dbReference type="SUPFAM" id="SSF63501">
    <property type="entry name" value="Frizzled cysteine-rich domain"/>
    <property type="match status" value="1"/>
</dbReference>
<feature type="region of interest" description="Disordered" evidence="5">
    <location>
        <begin position="1546"/>
        <end position="1578"/>
    </location>
</feature>
<dbReference type="PANTHER" id="PTHR11309">
    <property type="entry name" value="FRIZZLED"/>
    <property type="match status" value="1"/>
</dbReference>
<feature type="compositionally biased region" description="Acidic residues" evidence="5">
    <location>
        <begin position="1828"/>
        <end position="1842"/>
    </location>
</feature>
<feature type="region of interest" description="Disordered" evidence="5">
    <location>
        <begin position="1500"/>
        <end position="1526"/>
    </location>
</feature>
<dbReference type="GO" id="GO:0030425">
    <property type="term" value="C:dendrite"/>
    <property type="evidence" value="ECO:0007669"/>
    <property type="project" value="TreeGrafter"/>
</dbReference>
<feature type="region of interest" description="Disordered" evidence="5">
    <location>
        <begin position="562"/>
        <end position="586"/>
    </location>
</feature>
<feature type="compositionally biased region" description="Low complexity" evidence="5">
    <location>
        <begin position="1919"/>
        <end position="1929"/>
    </location>
</feature>
<feature type="region of interest" description="Disordered" evidence="5">
    <location>
        <begin position="652"/>
        <end position="690"/>
    </location>
</feature>
<feature type="compositionally biased region" description="Polar residues" evidence="5">
    <location>
        <begin position="1403"/>
        <end position="1426"/>
    </location>
</feature>
<feature type="domain" description="FZ" evidence="8">
    <location>
        <begin position="55"/>
        <end position="228"/>
    </location>
</feature>
<name>A0A074ZZP7_OPIVI</name>
<feature type="compositionally biased region" description="Basic and acidic residues" evidence="5">
    <location>
        <begin position="1811"/>
        <end position="1820"/>
    </location>
</feature>
<accession>A0A074ZZP7</accession>
<dbReference type="InterPro" id="IPR020067">
    <property type="entry name" value="Frizzled_dom"/>
</dbReference>
<feature type="region of interest" description="Disordered" evidence="5">
    <location>
        <begin position="1289"/>
        <end position="1313"/>
    </location>
</feature>
<feature type="compositionally biased region" description="Polar residues" evidence="5">
    <location>
        <begin position="1611"/>
        <end position="1630"/>
    </location>
</feature>
<feature type="compositionally biased region" description="Low complexity" evidence="5">
    <location>
        <begin position="1296"/>
        <end position="1307"/>
    </location>
</feature>
<protein>
    <recommendedName>
        <fullName evidence="8">FZ domain-containing protein</fullName>
    </recommendedName>
</protein>
<evidence type="ECO:0000256" key="4">
    <source>
        <dbReference type="PROSITE-ProRule" id="PRU00090"/>
    </source>
</evidence>
<keyword evidence="3" id="KW-0675">Receptor</keyword>
<evidence type="ECO:0000256" key="6">
    <source>
        <dbReference type="SAM" id="Phobius"/>
    </source>
</evidence>
<dbReference type="GO" id="GO:0005929">
    <property type="term" value="C:cilium"/>
    <property type="evidence" value="ECO:0007669"/>
    <property type="project" value="TreeGrafter"/>
</dbReference>
<dbReference type="Gene3D" id="1.20.1070.10">
    <property type="entry name" value="Rhodopsin 7-helix transmembrane proteins"/>
    <property type="match status" value="2"/>
</dbReference>
<dbReference type="PROSITE" id="PS50038">
    <property type="entry name" value="FZ"/>
    <property type="match status" value="1"/>
</dbReference>
<feature type="transmembrane region" description="Helical" evidence="6">
    <location>
        <begin position="807"/>
        <end position="830"/>
    </location>
</feature>
<dbReference type="GO" id="GO:0007224">
    <property type="term" value="P:smoothened signaling pathway"/>
    <property type="evidence" value="ECO:0007669"/>
    <property type="project" value="TreeGrafter"/>
</dbReference>
<dbReference type="InterPro" id="IPR000539">
    <property type="entry name" value="Frizzled/Smoothened_7TM"/>
</dbReference>
<dbReference type="Pfam" id="PF01534">
    <property type="entry name" value="Frizzled"/>
    <property type="match status" value="2"/>
</dbReference>
<feature type="signal peptide" evidence="7">
    <location>
        <begin position="1"/>
        <end position="31"/>
    </location>
</feature>
<dbReference type="OrthoDB" id="10064659at2759"/>
<proteinExistence type="predicted"/>
<feature type="transmembrane region" description="Helical" evidence="6">
    <location>
        <begin position="865"/>
        <end position="888"/>
    </location>
</feature>
<feature type="region of interest" description="Disordered" evidence="5">
    <location>
        <begin position="1403"/>
        <end position="1427"/>
    </location>
</feature>
<comment type="caution">
    <text evidence="4">Lacks conserved residue(s) required for the propagation of feature annotation.</text>
</comment>
<keyword evidence="7" id="KW-0732">Signal</keyword>
<keyword evidence="2" id="KW-1015">Disulfide bond</keyword>
<feature type="region of interest" description="Disordered" evidence="5">
    <location>
        <begin position="1912"/>
        <end position="1980"/>
    </location>
</feature>
<feature type="compositionally biased region" description="Polar residues" evidence="5">
    <location>
        <begin position="1547"/>
        <end position="1569"/>
    </location>
</feature>
<evidence type="ECO:0000313" key="10">
    <source>
        <dbReference type="Proteomes" id="UP000054324"/>
    </source>
</evidence>
<dbReference type="GO" id="GO:0005886">
    <property type="term" value="C:plasma membrane"/>
    <property type="evidence" value="ECO:0007669"/>
    <property type="project" value="TreeGrafter"/>
</dbReference>
<evidence type="ECO:0000313" key="9">
    <source>
        <dbReference type="EMBL" id="KER20634.1"/>
    </source>
</evidence>
<feature type="transmembrane region" description="Helical" evidence="6">
    <location>
        <begin position="456"/>
        <end position="480"/>
    </location>
</feature>
<gene>
    <name evidence="9" type="ORF">T265_10860</name>
</gene>
<dbReference type="EMBL" id="KL597036">
    <property type="protein sequence ID" value="KER20634.1"/>
    <property type="molecule type" value="Genomic_DNA"/>
</dbReference>
<evidence type="ECO:0000259" key="8">
    <source>
        <dbReference type="PROSITE" id="PS50038"/>
    </source>
</evidence>
<dbReference type="InterPro" id="IPR036790">
    <property type="entry name" value="Frizzled_dom_sf"/>
</dbReference>
<feature type="compositionally biased region" description="Basic residues" evidence="5">
    <location>
        <begin position="1253"/>
        <end position="1262"/>
    </location>
</feature>
<sequence length="1980" mass="216509">MDAKKSSFFRPRYFSQTVFFLSVVVLIATQALQNEQANSRWIVGNEQCMVAAPHCVRIPLSFNETCLGNHLPYRLTAPHPVVEDVSHYQLHVWTPLRSIPACWDKLQFLLCSVYFPECIETQDKWPYQGYPPQVKSANATGDSVFPPAALSDVDVHTHSRDSLAVHPPRVVLPEAEMCEAVHKACPLLLRFGSPVVVSGDGLEVDAPLLHPLPRFFDCSLYPRGCRKNKLTSRLFQNNEVDCEAPLVTTAVRQNCLCFSKLSTIYEGKQMECAHSPTYVGGNSEVSDRIPGIERCSFPCQRPHFHPEHYRLARWLTGFTAVICLCINVAALLTLRMQQSRRIAFWTKLVTRTKSDAQCCHITTSSGSVTRTGDTGASGAVSTPRRVKWTKSGRQLLDSKCFYLPLFYIHLFFLIGCFGWLMPLLPAGIGEMIACRLDGSLRVKEPQVSSGQSLLCILNFILIYFSLIAVSTWSTVLDYLLLTRTRHVVRYVTNSMHSQHAGNNAGTDLYLPCSRESIHVHNTCQQSAINPISQQPSGDHVVIPSSPSASLEKTGLLESRKSVTFPPVDANSKPVVPDPNSSGSVLTTNSKSQIRLDMLPESEFNVKEVIPLDKPTTTQRQSHQERYFNDEIYPCFSFLLTCAHVPSSFVEEVLSNEEPGESSSNAGPSNVTGETKLTSLSENTTPCRKTSCTKTVTPEPIVFYATQAAFPFIQTPCRSRQRFHRPSKQSLDHHVSSAGFSDAFNCPKCVAVEVSHGRRHLRSKSPPSACLHLVAFAIPFVLVLISLTVAEIDGDSLSGICVVGRANIWARLGLVLIPFSVCLCVKCAYLGRLIHQMNELRRCLSKSPFIMDQDRSHRFGRCAHSYGIFLIALICLWAFSVGVQSYVLISEPAWLSSQRSLVICRLRYRLLGLDENSAHLACMNTDPSIVSHTNSAFKHNNHTFQSEHSYTPTVQSIGGSQSTESIQKPRTGPILLHLLSYFALNLIFASVCLLDRSVKYCWYASFRNCFKFASRKAPASAEQGSSNMNVGELIETLLAGEIGGFSWWDPGIFNLPYNPLFVSNMTIVDDRCSCSAPQPNSDTKLGSPCKSAAQKKPRRSVIDSVLADTTCLSHSSSDFPSQFISVPSPSGIPNEHDLVAQLARLISYYENSAPDDPALILFRHLRQQLMTSVSSSDPRSTQSASLHAGVSQSMTFASTSHAGIPAPLSSVNVASSSFPGLPSASTHPDLVASVAAVYEQCQKQLSTLTETTSRRRNRHRRVISGRSATGNRRGYSRSLSTTGVFFPASSTVGSQKSGPSSVVSAAGSEQPGSVNDESLSLIRAAASVFAAASLRGSLNRKPRRNNQSGKNQSIRFQSFECIQLIAVGARHQLLLFLPGFDGSQASSSSMRSALTRITMPNTSNAAALSDGHGSSTNDRTAPSNSRWSVYPDTNAAAEELGSRMSLRSLSCASSSGAESYNSYRLLVNQAGASWRELWRTRMLLMDVLRWVEVVAPMMQLQRKRRSSDLSAAGDDGTSVGSQEPLPQHKSAMNWESALASLVSTLSLPQQTPGTSCQPQQSEGTAWSPSASYEIPGVRPPVSHDPAAASLNPMLAAAFAAATAAATLALQHQNEVAPSREPPSTDSFSQNIAFPRSPSQQQQQIFPPKMSPAVHLHPVWSDQYPMTHPHSWSQLPVPPVPPNQPLASTSQSPVCASQPPQFPCSSSSVRFNGAPDLLLDHDRYRLTAFSPSCTPPFVPGGPSPRTPSILCRSPPSVQPFPYLIPTYASWQQVPFRPPFCPPPASQVQEFPIQNIAGSVVPPVPVQYVPTETGEPRQSKSLHDNGSNDSDAFDSEEEVISDDETPGMTDPKLSPTNAHSHLPHMCQVPPDNFIHDFSQYPHPLESSRYCPPSHFPGEPFFNSVDRSLAESDIANVDDGDLSSVSQSASQVVPRESSPSSALPTVEDPEDFTSEPACSPSQALVMNDKLPHKKHILDGVETTN</sequence>